<reference evidence="1" key="1">
    <citation type="submission" date="2022-11" db="EMBL/GenBank/DDBJ databases">
        <title>Genome Sequence of Boeremia exigua.</title>
        <authorList>
            <person name="Buettner E."/>
        </authorList>
    </citation>
    <scope>NUCLEOTIDE SEQUENCE</scope>
    <source>
        <strain evidence="1">CU02</strain>
    </source>
</reference>
<sequence length="563" mass="63203">MLRLPNDGYGDRSRRETSYCAAVPASATNRLGRRLDKRVEARRGLSNTSVNTNKHSIATPIDSCVLLDIYFAMDGPPRKRRKTSSPPQPSPSPLRKPPRRPSFASPTKASLARNYPNLLPTRTIPHDDVRGGQGQAGDDPEDRAEEEVELPTAASQKSPEAQQNPCRGMLFSSPSKRLTRKPNTVSRAPLEHASAVQQDQPTRPVEKTLDMAVQEKKAKLLDPEIERRKQEKSRLQREIEALEAQVSRCTKEIVAEQERAADDTLSPAQRLDLINFVAKVSGADDQLERPTPVSSLLCSFLPFSNLSVPPHKQKLADKPIASHRPIELEDPLPYLEMFTSFQISTQLGLPRGKVLSTSRRVHQKHTINISGPQKLLTAQVAITIDCLTNEVIDMHILRLPSWAERELGSFMRTKAKEKDIGNACWAIDSFWDIAVKRAQYWHRCEKAFARLLPGRTDTDTENVTTAATKSSVLSRKDLSRHLGRDMLILQDQHVLLKINWRIVFDWTGEAESNVNVECAVPAIWKEADASDTFRKIPETFDALLRTKGTFEATRIMVALLFSQ</sequence>
<evidence type="ECO:0000313" key="1">
    <source>
        <dbReference type="EMBL" id="KAJ8111937.1"/>
    </source>
</evidence>
<name>A0ACC2IA19_9PLEO</name>
<protein>
    <submittedName>
        <fullName evidence="1">Uncharacterized protein</fullName>
    </submittedName>
</protein>
<comment type="caution">
    <text evidence="1">The sequence shown here is derived from an EMBL/GenBank/DDBJ whole genome shotgun (WGS) entry which is preliminary data.</text>
</comment>
<dbReference type="Proteomes" id="UP001153331">
    <property type="component" value="Unassembled WGS sequence"/>
</dbReference>
<keyword evidence="2" id="KW-1185">Reference proteome</keyword>
<proteinExistence type="predicted"/>
<organism evidence="1 2">
    <name type="scientific">Boeremia exigua</name>
    <dbReference type="NCBI Taxonomy" id="749465"/>
    <lineage>
        <taxon>Eukaryota</taxon>
        <taxon>Fungi</taxon>
        <taxon>Dikarya</taxon>
        <taxon>Ascomycota</taxon>
        <taxon>Pezizomycotina</taxon>
        <taxon>Dothideomycetes</taxon>
        <taxon>Pleosporomycetidae</taxon>
        <taxon>Pleosporales</taxon>
        <taxon>Pleosporineae</taxon>
        <taxon>Didymellaceae</taxon>
        <taxon>Boeremia</taxon>
    </lineage>
</organism>
<accession>A0ACC2IA19</accession>
<dbReference type="EMBL" id="JAPHNI010000364">
    <property type="protein sequence ID" value="KAJ8111937.1"/>
    <property type="molecule type" value="Genomic_DNA"/>
</dbReference>
<gene>
    <name evidence="1" type="ORF">OPT61_g5580</name>
</gene>
<evidence type="ECO:0000313" key="2">
    <source>
        <dbReference type="Proteomes" id="UP001153331"/>
    </source>
</evidence>